<dbReference type="Pfam" id="PF00270">
    <property type="entry name" value="DEAD"/>
    <property type="match status" value="1"/>
</dbReference>
<dbReference type="InterPro" id="IPR011545">
    <property type="entry name" value="DEAD/DEAH_box_helicase_dom"/>
</dbReference>
<dbReference type="Gene3D" id="3.40.50.300">
    <property type="entry name" value="P-loop containing nucleotide triphosphate hydrolases"/>
    <property type="match status" value="2"/>
</dbReference>
<keyword evidence="4" id="KW-0067">ATP-binding</keyword>
<dbReference type="InterPro" id="IPR014001">
    <property type="entry name" value="Helicase_ATP-bd"/>
</dbReference>
<name>A0A812UUQ8_9DINO</name>
<dbReference type="CDD" id="cd17917">
    <property type="entry name" value="DEXHc_RHA-like"/>
    <property type="match status" value="1"/>
</dbReference>
<protein>
    <submittedName>
        <fullName evidence="7">DHX30 protein</fullName>
    </submittedName>
</protein>
<dbReference type="PROSITE" id="PS51192">
    <property type="entry name" value="HELICASE_ATP_BIND_1"/>
    <property type="match status" value="1"/>
</dbReference>
<feature type="non-terminal residue" evidence="7">
    <location>
        <position position="318"/>
    </location>
</feature>
<keyword evidence="3" id="KW-0347">Helicase</keyword>
<keyword evidence="8" id="KW-1185">Reference proteome</keyword>
<dbReference type="PANTHER" id="PTHR18934">
    <property type="entry name" value="ATP-DEPENDENT RNA HELICASE"/>
    <property type="match status" value="1"/>
</dbReference>
<evidence type="ECO:0000313" key="8">
    <source>
        <dbReference type="Proteomes" id="UP000601435"/>
    </source>
</evidence>
<evidence type="ECO:0000259" key="5">
    <source>
        <dbReference type="PROSITE" id="PS51192"/>
    </source>
</evidence>
<keyword evidence="1" id="KW-0547">Nucleotide-binding</keyword>
<dbReference type="SMART" id="SM00487">
    <property type="entry name" value="DEXDc"/>
    <property type="match status" value="1"/>
</dbReference>
<evidence type="ECO:0000313" key="7">
    <source>
        <dbReference type="EMBL" id="CAE7600012.1"/>
    </source>
</evidence>
<dbReference type="Pfam" id="PF00271">
    <property type="entry name" value="Helicase_C"/>
    <property type="match status" value="1"/>
</dbReference>
<feature type="domain" description="Helicase C-terminal" evidence="6">
    <location>
        <begin position="234"/>
        <end position="318"/>
    </location>
</feature>
<dbReference type="PANTHER" id="PTHR18934:SF99">
    <property type="entry name" value="ATP-DEPENDENT RNA HELICASE DHX37-RELATED"/>
    <property type="match status" value="1"/>
</dbReference>
<dbReference type="GO" id="GO:0016787">
    <property type="term" value="F:hydrolase activity"/>
    <property type="evidence" value="ECO:0007669"/>
    <property type="project" value="UniProtKB-KW"/>
</dbReference>
<comment type="caution">
    <text evidence="7">The sequence shown here is derived from an EMBL/GenBank/DDBJ whole genome shotgun (WGS) entry which is preliminary data.</text>
</comment>
<dbReference type="PROSITE" id="PS51194">
    <property type="entry name" value="HELICASE_CTER"/>
    <property type="match status" value="1"/>
</dbReference>
<sequence length="318" mass="35414">MPVLCGDSLVVCLVGETGSGKSTQVPQMILEEAAGTRQDSEVVSLASLTQPRRVAALNLAHRVASELGEQLGDSVGYRIGGDSSRGKYIDFCTVGYILQLFLNAPEEFGEYTHIVLDEVHERSAESDMLCLVVRLLAKHRFEGTRLVIMSATLQSDLFAHYFGDICRYPVGRVHVGSRCFPVKEHYLDELSRSLGKRLRCEGIINSRAKDMFGDGREKKAKRIDQRHCDKLHPIILELLEVIAKPASTILVFLPGIAEISSLWQEAKFLEESNAFKIFPLHSMVPREEQELVFEEPDPDVTHVVLATDIAESSITLPH</sequence>
<feature type="domain" description="Helicase ATP-binding" evidence="5">
    <location>
        <begin position="2"/>
        <end position="171"/>
    </location>
</feature>
<keyword evidence="2" id="KW-0378">Hydrolase</keyword>
<dbReference type="GO" id="GO:0003723">
    <property type="term" value="F:RNA binding"/>
    <property type="evidence" value="ECO:0007669"/>
    <property type="project" value="TreeGrafter"/>
</dbReference>
<organism evidence="7 8">
    <name type="scientific">Symbiodinium necroappetens</name>
    <dbReference type="NCBI Taxonomy" id="1628268"/>
    <lineage>
        <taxon>Eukaryota</taxon>
        <taxon>Sar</taxon>
        <taxon>Alveolata</taxon>
        <taxon>Dinophyceae</taxon>
        <taxon>Suessiales</taxon>
        <taxon>Symbiodiniaceae</taxon>
        <taxon>Symbiodinium</taxon>
    </lineage>
</organism>
<evidence type="ECO:0000256" key="4">
    <source>
        <dbReference type="ARBA" id="ARBA00022840"/>
    </source>
</evidence>
<evidence type="ECO:0000256" key="2">
    <source>
        <dbReference type="ARBA" id="ARBA00022801"/>
    </source>
</evidence>
<dbReference type="AlphaFoldDB" id="A0A812UUQ8"/>
<evidence type="ECO:0000256" key="1">
    <source>
        <dbReference type="ARBA" id="ARBA00022741"/>
    </source>
</evidence>
<reference evidence="7" key="1">
    <citation type="submission" date="2021-02" db="EMBL/GenBank/DDBJ databases">
        <authorList>
            <person name="Dougan E. K."/>
            <person name="Rhodes N."/>
            <person name="Thang M."/>
            <person name="Chan C."/>
        </authorList>
    </citation>
    <scope>NUCLEOTIDE SEQUENCE</scope>
</reference>
<evidence type="ECO:0000259" key="6">
    <source>
        <dbReference type="PROSITE" id="PS51194"/>
    </source>
</evidence>
<dbReference type="GO" id="GO:0004386">
    <property type="term" value="F:helicase activity"/>
    <property type="evidence" value="ECO:0007669"/>
    <property type="project" value="UniProtKB-KW"/>
</dbReference>
<dbReference type="EMBL" id="CAJNJA010028338">
    <property type="protein sequence ID" value="CAE7600012.1"/>
    <property type="molecule type" value="Genomic_DNA"/>
</dbReference>
<accession>A0A812UUQ8</accession>
<dbReference type="InterPro" id="IPR027417">
    <property type="entry name" value="P-loop_NTPase"/>
</dbReference>
<dbReference type="OrthoDB" id="447956at2759"/>
<dbReference type="SUPFAM" id="SSF52540">
    <property type="entry name" value="P-loop containing nucleoside triphosphate hydrolases"/>
    <property type="match status" value="1"/>
</dbReference>
<dbReference type="InterPro" id="IPR001650">
    <property type="entry name" value="Helicase_C-like"/>
</dbReference>
<dbReference type="GO" id="GO:0005524">
    <property type="term" value="F:ATP binding"/>
    <property type="evidence" value="ECO:0007669"/>
    <property type="project" value="UniProtKB-KW"/>
</dbReference>
<dbReference type="Proteomes" id="UP000601435">
    <property type="component" value="Unassembled WGS sequence"/>
</dbReference>
<gene>
    <name evidence="7" type="primary">DHX30</name>
    <name evidence="7" type="ORF">SNEC2469_LOCUS17191</name>
</gene>
<evidence type="ECO:0000256" key="3">
    <source>
        <dbReference type="ARBA" id="ARBA00022806"/>
    </source>
</evidence>
<proteinExistence type="predicted"/>